<dbReference type="GO" id="GO:0005829">
    <property type="term" value="C:cytosol"/>
    <property type="evidence" value="ECO:0007669"/>
    <property type="project" value="TreeGrafter"/>
</dbReference>
<dbReference type="InterPro" id="IPR001433">
    <property type="entry name" value="OxRdtase_FAD/NAD-bd"/>
</dbReference>
<evidence type="ECO:0000259" key="6">
    <source>
        <dbReference type="Pfam" id="PF00667"/>
    </source>
</evidence>
<comment type="cofactor">
    <cofactor evidence="1">
        <name>FAD</name>
        <dbReference type="ChEBI" id="CHEBI:57692"/>
    </cofactor>
</comment>
<dbReference type="GO" id="GO:0050667">
    <property type="term" value="P:homocysteine metabolic process"/>
    <property type="evidence" value="ECO:0007669"/>
    <property type="project" value="TreeGrafter"/>
</dbReference>
<dbReference type="OMA" id="LCCGGGC"/>
<dbReference type="InterPro" id="IPR039261">
    <property type="entry name" value="FNR_nucleotide-bd"/>
</dbReference>
<dbReference type="STRING" id="1198029.A0A1U7LVT3"/>
<accession>A0A1U7LVT3</accession>
<dbReference type="Gene3D" id="2.40.30.10">
    <property type="entry name" value="Translation factors"/>
    <property type="match status" value="1"/>
</dbReference>
<dbReference type="Pfam" id="PF00667">
    <property type="entry name" value="FAD_binding_1"/>
    <property type="match status" value="1"/>
</dbReference>
<reference evidence="7 8" key="1">
    <citation type="submission" date="2016-04" db="EMBL/GenBank/DDBJ databases">
        <title>Evolutionary innovation and constraint leading to complex multicellularity in the Ascomycota.</title>
        <authorList>
            <person name="Cisse O."/>
            <person name="Nguyen A."/>
            <person name="Hewitt D.A."/>
            <person name="Jedd G."/>
            <person name="Stajich J.E."/>
        </authorList>
    </citation>
    <scope>NUCLEOTIDE SEQUENCE [LARGE SCALE GENOMIC DNA]</scope>
    <source>
        <strain evidence="7 8">DAH-3</strain>
    </source>
</reference>
<evidence type="ECO:0000259" key="5">
    <source>
        <dbReference type="Pfam" id="PF00175"/>
    </source>
</evidence>
<dbReference type="SUPFAM" id="SSF63380">
    <property type="entry name" value="Riboflavin synthase domain-like"/>
    <property type="match status" value="1"/>
</dbReference>
<dbReference type="OrthoDB" id="1856718at2759"/>
<keyword evidence="4" id="KW-0560">Oxidoreductase</keyword>
<sequence length="541" mass="60650">MAPVNPQTTIGLSQGCCYDCRCYLDLEDSLTQVAYETFDIFKGISHLGLEVPKAQIATPTDIVDHLVLTTDRKAFETLSLPLNVLTQSLKLKNVIKLPPSTVSFKVSPEESHKLNGDYPPSYLAPDFPRPIHPAKIIDARELTRAGAQKRVYHISMDVSDYPLAEGDEWLVGGAIGISARNSLKVVDEILRCLDISDEEADEPIIVKTTGGRWPTLWAEDQPRELPTSRRELLAWTIDVQSFPPKKALLRLMAEYTSDPVQKKILLFLCSTQGQPSFCHLRTTGQITLIHLLHAFPSSRPPLDHLFSILPPLNARFYSLSNDPSKSSPTGQRILDFAFTVQESHDTWRDEVRAGVGTGFLEQRCQKWISSSSFEREMITIPMFRGLHKNALALEYKAEGPIVLIGAGVGIAPFRGFVQRRLQNAACSGQVYVIQGCRDCHVDEIYCGEWGGDYSARTIVESRRGRKEYVQDEIRRQGKTIWRVLNKENGAIYACGSGKGMAQDIMDALVDVGIEHGRLTPDESRKTWTEWNGVRLHMENWG</sequence>
<feature type="domain" description="Oxidoreductase FAD/NAD(P)-binding" evidence="5">
    <location>
        <begin position="403"/>
        <end position="504"/>
    </location>
</feature>
<dbReference type="Gene3D" id="3.40.50.80">
    <property type="entry name" value="Nucleotide-binding domain of ferredoxin-NADP reductase (FNR) module"/>
    <property type="match status" value="1"/>
</dbReference>
<proteinExistence type="predicted"/>
<dbReference type="InterPro" id="IPR001709">
    <property type="entry name" value="Flavoprot_Pyr_Nucl_cyt_Rdtase"/>
</dbReference>
<dbReference type="GO" id="GO:0010181">
    <property type="term" value="F:FMN binding"/>
    <property type="evidence" value="ECO:0007669"/>
    <property type="project" value="TreeGrafter"/>
</dbReference>
<dbReference type="GO" id="GO:0030586">
    <property type="term" value="F:[methionine synthase] reductase (NADPH) activity"/>
    <property type="evidence" value="ECO:0007669"/>
    <property type="project" value="TreeGrafter"/>
</dbReference>
<keyword evidence="8" id="KW-1185">Reference proteome</keyword>
<dbReference type="GO" id="GO:0009086">
    <property type="term" value="P:methionine biosynthetic process"/>
    <property type="evidence" value="ECO:0007669"/>
    <property type="project" value="TreeGrafter"/>
</dbReference>
<dbReference type="PANTHER" id="PTHR19384">
    <property type="entry name" value="NITRIC OXIDE SYNTHASE-RELATED"/>
    <property type="match status" value="1"/>
</dbReference>
<evidence type="ECO:0000313" key="8">
    <source>
        <dbReference type="Proteomes" id="UP000186594"/>
    </source>
</evidence>
<dbReference type="Proteomes" id="UP000186594">
    <property type="component" value="Unassembled WGS sequence"/>
</dbReference>
<keyword evidence="3" id="KW-0274">FAD</keyword>
<evidence type="ECO:0000256" key="3">
    <source>
        <dbReference type="ARBA" id="ARBA00022827"/>
    </source>
</evidence>
<dbReference type="PANTHER" id="PTHR19384:SF84">
    <property type="entry name" value="METHIONINE SYNTHASE REDUCTASE"/>
    <property type="match status" value="1"/>
</dbReference>
<dbReference type="InterPro" id="IPR023173">
    <property type="entry name" value="NADPH_Cyt_P450_Rdtase_alpha"/>
</dbReference>
<name>A0A1U7LVT3_NEOID</name>
<dbReference type="SUPFAM" id="SSF52343">
    <property type="entry name" value="Ferredoxin reductase-like, C-terminal NADP-linked domain"/>
    <property type="match status" value="1"/>
</dbReference>
<dbReference type="GO" id="GO:0050660">
    <property type="term" value="F:flavin adenine dinucleotide binding"/>
    <property type="evidence" value="ECO:0007669"/>
    <property type="project" value="TreeGrafter"/>
</dbReference>
<organism evidence="7 8">
    <name type="scientific">Neolecta irregularis (strain DAH-3)</name>
    <dbReference type="NCBI Taxonomy" id="1198029"/>
    <lineage>
        <taxon>Eukaryota</taxon>
        <taxon>Fungi</taxon>
        <taxon>Dikarya</taxon>
        <taxon>Ascomycota</taxon>
        <taxon>Taphrinomycotina</taxon>
        <taxon>Neolectales</taxon>
        <taxon>Neolectaceae</taxon>
        <taxon>Neolecta</taxon>
    </lineage>
</organism>
<dbReference type="InterPro" id="IPR017938">
    <property type="entry name" value="Riboflavin_synthase-like_b-brl"/>
</dbReference>
<feature type="domain" description="Sulfite reductase [NADPH] flavoprotein alpha-component-like FAD-binding" evidence="6">
    <location>
        <begin position="132"/>
        <end position="359"/>
    </location>
</feature>
<evidence type="ECO:0000313" key="7">
    <source>
        <dbReference type="EMBL" id="OLL26621.1"/>
    </source>
</evidence>
<evidence type="ECO:0000256" key="2">
    <source>
        <dbReference type="ARBA" id="ARBA00022630"/>
    </source>
</evidence>
<gene>
    <name evidence="7" type="ORF">NEOLI_000073</name>
</gene>
<dbReference type="PRINTS" id="PR00371">
    <property type="entry name" value="FPNCR"/>
</dbReference>
<keyword evidence="2" id="KW-0285">Flavoprotein</keyword>
<comment type="caution">
    <text evidence="7">The sequence shown here is derived from an EMBL/GenBank/DDBJ whole genome shotgun (WGS) entry which is preliminary data.</text>
</comment>
<dbReference type="InterPro" id="IPR003097">
    <property type="entry name" value="CysJ-like_FAD-binding"/>
</dbReference>
<protein>
    <submittedName>
        <fullName evidence="7">Putative FAD-binding protein</fullName>
    </submittedName>
</protein>
<evidence type="ECO:0000256" key="4">
    <source>
        <dbReference type="ARBA" id="ARBA00023002"/>
    </source>
</evidence>
<evidence type="ECO:0000256" key="1">
    <source>
        <dbReference type="ARBA" id="ARBA00001974"/>
    </source>
</evidence>
<dbReference type="EMBL" id="LXFE01000157">
    <property type="protein sequence ID" value="OLL26621.1"/>
    <property type="molecule type" value="Genomic_DNA"/>
</dbReference>
<dbReference type="Pfam" id="PF00175">
    <property type="entry name" value="NAD_binding_1"/>
    <property type="match status" value="1"/>
</dbReference>
<dbReference type="AlphaFoldDB" id="A0A1U7LVT3"/>
<dbReference type="Gene3D" id="1.20.990.10">
    <property type="entry name" value="NADPH-cytochrome p450 Reductase, Chain A, domain 3"/>
    <property type="match status" value="1"/>
</dbReference>
<dbReference type="FunFam" id="1.20.990.10:FF:000007">
    <property type="entry name" value="Methionine synthase reductase"/>
    <property type="match status" value="1"/>
</dbReference>